<proteinExistence type="predicted"/>
<keyword evidence="2" id="KW-1185">Reference proteome</keyword>
<name>A0A392U5L6_9FABA</name>
<organism evidence="1 2">
    <name type="scientific">Trifolium medium</name>
    <dbReference type="NCBI Taxonomy" id="97028"/>
    <lineage>
        <taxon>Eukaryota</taxon>
        <taxon>Viridiplantae</taxon>
        <taxon>Streptophyta</taxon>
        <taxon>Embryophyta</taxon>
        <taxon>Tracheophyta</taxon>
        <taxon>Spermatophyta</taxon>
        <taxon>Magnoliopsida</taxon>
        <taxon>eudicotyledons</taxon>
        <taxon>Gunneridae</taxon>
        <taxon>Pentapetalae</taxon>
        <taxon>rosids</taxon>
        <taxon>fabids</taxon>
        <taxon>Fabales</taxon>
        <taxon>Fabaceae</taxon>
        <taxon>Papilionoideae</taxon>
        <taxon>50 kb inversion clade</taxon>
        <taxon>NPAAA clade</taxon>
        <taxon>Hologalegina</taxon>
        <taxon>IRL clade</taxon>
        <taxon>Trifolieae</taxon>
        <taxon>Trifolium</taxon>
    </lineage>
</organism>
<comment type="caution">
    <text evidence="1">The sequence shown here is derived from an EMBL/GenBank/DDBJ whole genome shotgun (WGS) entry which is preliminary data.</text>
</comment>
<dbReference type="AlphaFoldDB" id="A0A392U5L6"/>
<feature type="non-terminal residue" evidence="1">
    <location>
        <position position="1"/>
    </location>
</feature>
<evidence type="ECO:0000313" key="1">
    <source>
        <dbReference type="EMBL" id="MCI67820.1"/>
    </source>
</evidence>
<reference evidence="1 2" key="1">
    <citation type="journal article" date="2018" name="Front. Plant Sci.">
        <title>Red Clover (Trifolium pratense) and Zigzag Clover (T. medium) - A Picture of Genomic Similarities and Differences.</title>
        <authorList>
            <person name="Dluhosova J."/>
            <person name="Istvanek J."/>
            <person name="Nedelnik J."/>
            <person name="Repkova J."/>
        </authorList>
    </citation>
    <scope>NUCLEOTIDE SEQUENCE [LARGE SCALE GENOMIC DNA]</scope>
    <source>
        <strain evidence="2">cv. 10/8</strain>
        <tissue evidence="1">Leaf</tissue>
    </source>
</reference>
<evidence type="ECO:0000313" key="2">
    <source>
        <dbReference type="Proteomes" id="UP000265520"/>
    </source>
</evidence>
<dbReference type="EMBL" id="LXQA010724309">
    <property type="protein sequence ID" value="MCI67820.1"/>
    <property type="molecule type" value="Genomic_DNA"/>
</dbReference>
<dbReference type="Proteomes" id="UP000265520">
    <property type="component" value="Unassembled WGS sequence"/>
</dbReference>
<accession>A0A392U5L6</accession>
<sequence length="45" mass="5137">VRHNLKLNNAEVVPHALVVSRNGRADIDVKRKPCCKTEEDVVRQE</sequence>
<protein>
    <submittedName>
        <fullName evidence="1">Uncharacterized protein</fullName>
    </submittedName>
</protein>